<dbReference type="InterPro" id="IPR011990">
    <property type="entry name" value="TPR-like_helical_dom_sf"/>
</dbReference>
<evidence type="ECO:0008006" key="4">
    <source>
        <dbReference type="Google" id="ProtNLM"/>
    </source>
</evidence>
<dbReference type="InParanoid" id="D8RUF2"/>
<dbReference type="PANTHER" id="PTHR47926">
    <property type="entry name" value="PENTATRICOPEPTIDE REPEAT-CONTAINING PROTEIN"/>
    <property type="match status" value="1"/>
</dbReference>
<sequence>RNALIYMFAECGSLDKARGVFDGMDRDSVSWNTIFTAYGNDEVLRLLREFDLTPPCDITLNVVLLACNHSGLQEEAWYHFTYTSRDYGVELKRVHYHCMLDVLARQDLLEEACHLLTTMP</sequence>
<dbReference type="InterPro" id="IPR002885">
    <property type="entry name" value="PPR_rpt"/>
</dbReference>
<dbReference type="AlphaFoldDB" id="D8RUF2"/>
<feature type="non-terminal residue" evidence="2">
    <location>
        <position position="1"/>
    </location>
</feature>
<reference evidence="2 3" key="1">
    <citation type="journal article" date="2011" name="Science">
        <title>The Selaginella genome identifies genetic changes associated with the evolution of vascular plants.</title>
        <authorList>
            <person name="Banks J.A."/>
            <person name="Nishiyama T."/>
            <person name="Hasebe M."/>
            <person name="Bowman J.L."/>
            <person name="Gribskov M."/>
            <person name="dePamphilis C."/>
            <person name="Albert V.A."/>
            <person name="Aono N."/>
            <person name="Aoyama T."/>
            <person name="Ambrose B.A."/>
            <person name="Ashton N.W."/>
            <person name="Axtell M.J."/>
            <person name="Barker E."/>
            <person name="Barker M.S."/>
            <person name="Bennetzen J.L."/>
            <person name="Bonawitz N.D."/>
            <person name="Chapple C."/>
            <person name="Cheng C."/>
            <person name="Correa L.G."/>
            <person name="Dacre M."/>
            <person name="DeBarry J."/>
            <person name="Dreyer I."/>
            <person name="Elias M."/>
            <person name="Engstrom E.M."/>
            <person name="Estelle M."/>
            <person name="Feng L."/>
            <person name="Finet C."/>
            <person name="Floyd S.K."/>
            <person name="Frommer W.B."/>
            <person name="Fujita T."/>
            <person name="Gramzow L."/>
            <person name="Gutensohn M."/>
            <person name="Harholt J."/>
            <person name="Hattori M."/>
            <person name="Heyl A."/>
            <person name="Hirai T."/>
            <person name="Hiwatashi Y."/>
            <person name="Ishikawa M."/>
            <person name="Iwata M."/>
            <person name="Karol K.G."/>
            <person name="Koehler B."/>
            <person name="Kolukisaoglu U."/>
            <person name="Kubo M."/>
            <person name="Kurata T."/>
            <person name="Lalonde S."/>
            <person name="Li K."/>
            <person name="Li Y."/>
            <person name="Litt A."/>
            <person name="Lyons E."/>
            <person name="Manning G."/>
            <person name="Maruyama T."/>
            <person name="Michael T.P."/>
            <person name="Mikami K."/>
            <person name="Miyazaki S."/>
            <person name="Morinaga S."/>
            <person name="Murata T."/>
            <person name="Mueller-Roeber B."/>
            <person name="Nelson D.R."/>
            <person name="Obara M."/>
            <person name="Oguri Y."/>
            <person name="Olmstead R.G."/>
            <person name="Onodera N."/>
            <person name="Petersen B.L."/>
            <person name="Pils B."/>
            <person name="Prigge M."/>
            <person name="Rensing S.A."/>
            <person name="Riano-Pachon D.M."/>
            <person name="Roberts A.W."/>
            <person name="Sato Y."/>
            <person name="Scheller H.V."/>
            <person name="Schulz B."/>
            <person name="Schulz C."/>
            <person name="Shakirov E.V."/>
            <person name="Shibagaki N."/>
            <person name="Shinohara N."/>
            <person name="Shippen D.E."/>
            <person name="Soerensen I."/>
            <person name="Sotooka R."/>
            <person name="Sugimoto N."/>
            <person name="Sugita M."/>
            <person name="Sumikawa N."/>
            <person name="Tanurdzic M."/>
            <person name="Theissen G."/>
            <person name="Ulvskov P."/>
            <person name="Wakazuki S."/>
            <person name="Weng J.K."/>
            <person name="Willats W.W."/>
            <person name="Wipf D."/>
            <person name="Wolf P.G."/>
            <person name="Yang L."/>
            <person name="Zimmer A.D."/>
            <person name="Zhu Q."/>
            <person name="Mitros T."/>
            <person name="Hellsten U."/>
            <person name="Loque D."/>
            <person name="Otillar R."/>
            <person name="Salamov A."/>
            <person name="Schmutz J."/>
            <person name="Shapiro H."/>
            <person name="Lindquist E."/>
            <person name="Lucas S."/>
            <person name="Rokhsar D."/>
            <person name="Grigoriev I.V."/>
        </authorList>
    </citation>
    <scope>NUCLEOTIDE SEQUENCE [LARGE SCALE GENOMIC DNA]</scope>
</reference>
<dbReference type="PANTHER" id="PTHR47926:SF533">
    <property type="entry name" value="DYW DOMAIN-CONTAINING PROTEIN"/>
    <property type="match status" value="1"/>
</dbReference>
<protein>
    <recommendedName>
        <fullName evidence="4">Pentacotripeptide-repeat region of PRORP domain-containing protein</fullName>
    </recommendedName>
</protein>
<dbReference type="GO" id="GO:0009451">
    <property type="term" value="P:RNA modification"/>
    <property type="evidence" value="ECO:0007669"/>
    <property type="project" value="InterPro"/>
</dbReference>
<name>D8RUF2_SELML</name>
<gene>
    <name evidence="2" type="ORF">SELMODRAFT_71763</name>
</gene>
<dbReference type="InterPro" id="IPR046960">
    <property type="entry name" value="PPR_At4g14850-like_plant"/>
</dbReference>
<dbReference type="GO" id="GO:0003723">
    <property type="term" value="F:RNA binding"/>
    <property type="evidence" value="ECO:0007669"/>
    <property type="project" value="InterPro"/>
</dbReference>
<dbReference type="Proteomes" id="UP000001514">
    <property type="component" value="Unassembled WGS sequence"/>
</dbReference>
<evidence type="ECO:0000256" key="1">
    <source>
        <dbReference type="ARBA" id="ARBA00022737"/>
    </source>
</evidence>
<dbReference type="eggNOG" id="KOG4197">
    <property type="taxonomic scope" value="Eukaryota"/>
</dbReference>
<dbReference type="EMBL" id="GL377590">
    <property type="protein sequence ID" value="EFJ24193.1"/>
    <property type="molecule type" value="Genomic_DNA"/>
</dbReference>
<dbReference type="Pfam" id="PF01535">
    <property type="entry name" value="PPR"/>
    <property type="match status" value="2"/>
</dbReference>
<keyword evidence="1" id="KW-0677">Repeat</keyword>
<accession>D8RUF2</accession>
<dbReference type="KEGG" id="smo:SELMODRAFT_71763"/>
<dbReference type="NCBIfam" id="TIGR00756">
    <property type="entry name" value="PPR"/>
    <property type="match status" value="1"/>
</dbReference>
<dbReference type="Gene3D" id="1.25.40.10">
    <property type="entry name" value="Tetratricopeptide repeat domain"/>
    <property type="match status" value="1"/>
</dbReference>
<dbReference type="Gramene" id="EFJ24193">
    <property type="protein sequence ID" value="EFJ24193"/>
    <property type="gene ID" value="SELMODRAFT_71763"/>
</dbReference>
<evidence type="ECO:0000313" key="2">
    <source>
        <dbReference type="EMBL" id="EFJ24193.1"/>
    </source>
</evidence>
<feature type="non-terminal residue" evidence="2">
    <location>
        <position position="120"/>
    </location>
</feature>
<proteinExistence type="predicted"/>
<dbReference type="HOGENOM" id="CLU_002706_0_0_1"/>
<evidence type="ECO:0000313" key="3">
    <source>
        <dbReference type="Proteomes" id="UP000001514"/>
    </source>
</evidence>
<keyword evidence="3" id="KW-1185">Reference proteome</keyword>
<organism evidence="3">
    <name type="scientific">Selaginella moellendorffii</name>
    <name type="common">Spikemoss</name>
    <dbReference type="NCBI Taxonomy" id="88036"/>
    <lineage>
        <taxon>Eukaryota</taxon>
        <taxon>Viridiplantae</taxon>
        <taxon>Streptophyta</taxon>
        <taxon>Embryophyta</taxon>
        <taxon>Tracheophyta</taxon>
        <taxon>Lycopodiopsida</taxon>
        <taxon>Selaginellales</taxon>
        <taxon>Selaginellaceae</taxon>
        <taxon>Selaginella</taxon>
    </lineage>
</organism>